<evidence type="ECO:0000256" key="2">
    <source>
        <dbReference type="ARBA" id="ARBA00022730"/>
    </source>
</evidence>
<comment type="subunit">
    <text evidence="6">Part of the 50S ribosomal subunit. Contacts protein L29, and trigger factor when it is bound to the ribosome.</text>
</comment>
<dbReference type="InterPro" id="IPR012678">
    <property type="entry name" value="Ribosomal_uL23/eL15/eS24_sf"/>
</dbReference>
<dbReference type="OrthoDB" id="9793353at2"/>
<dbReference type="AlphaFoldDB" id="A0A2K8L6M3"/>
<keyword evidence="4 6" id="KW-0689">Ribosomal protein</keyword>
<accession>A0A2K8L6M3</accession>
<evidence type="ECO:0000256" key="1">
    <source>
        <dbReference type="ARBA" id="ARBA00006700"/>
    </source>
</evidence>
<dbReference type="PANTHER" id="PTHR11620">
    <property type="entry name" value="60S RIBOSOMAL PROTEIN L23A"/>
    <property type="match status" value="1"/>
</dbReference>
<comment type="similarity">
    <text evidence="1 6">Belongs to the universal ribosomal protein uL23 family.</text>
</comment>
<dbReference type="GO" id="GO:0019843">
    <property type="term" value="F:rRNA binding"/>
    <property type="evidence" value="ECO:0007669"/>
    <property type="project" value="UniProtKB-UniRule"/>
</dbReference>
<dbReference type="RefSeq" id="WP_100266084.1">
    <property type="nucleotide sequence ID" value="NZ_CP018800.1"/>
</dbReference>
<proteinExistence type="inferred from homology"/>
<evidence type="ECO:0000313" key="7">
    <source>
        <dbReference type="EMBL" id="ATX82772.1"/>
    </source>
</evidence>
<dbReference type="Proteomes" id="UP000231637">
    <property type="component" value="Chromosome"/>
</dbReference>
<keyword evidence="2 6" id="KW-0699">rRNA-binding</keyword>
<evidence type="ECO:0000256" key="6">
    <source>
        <dbReference type="HAMAP-Rule" id="MF_01369"/>
    </source>
</evidence>
<sequence length="99" mass="10913">MSANINHFDILRQPVITEKSYSATGAANQYTFRVARNATKSQVKAAVQAVFEVKVDSVQVINMPAKPKRRGMQSGTRSGYRKAVVRLAEGETLEVSEEV</sequence>
<dbReference type="GO" id="GO:0005840">
    <property type="term" value="C:ribosome"/>
    <property type="evidence" value="ECO:0007669"/>
    <property type="project" value="UniProtKB-KW"/>
</dbReference>
<dbReference type="EMBL" id="CP018800">
    <property type="protein sequence ID" value="ATX82772.1"/>
    <property type="molecule type" value="Genomic_DNA"/>
</dbReference>
<dbReference type="InterPro" id="IPR013025">
    <property type="entry name" value="Ribosomal_uL23-like"/>
</dbReference>
<evidence type="ECO:0000256" key="3">
    <source>
        <dbReference type="ARBA" id="ARBA00022884"/>
    </source>
</evidence>
<gene>
    <name evidence="6" type="primary">rplW</name>
    <name evidence="7" type="ORF">Ga0123462_1935</name>
</gene>
<evidence type="ECO:0000313" key="8">
    <source>
        <dbReference type="Proteomes" id="UP000231637"/>
    </source>
</evidence>
<dbReference type="GO" id="GO:1990904">
    <property type="term" value="C:ribonucleoprotein complex"/>
    <property type="evidence" value="ECO:0007669"/>
    <property type="project" value="UniProtKB-KW"/>
</dbReference>
<name>A0A2K8L6M3_9PROT</name>
<dbReference type="Gene3D" id="3.30.70.330">
    <property type="match status" value="1"/>
</dbReference>
<comment type="function">
    <text evidence="6">One of the early assembly proteins it binds 23S rRNA. One of the proteins that surrounds the polypeptide exit tunnel on the outside of the ribosome. Forms the main docking site for trigger factor binding to the ribosome.</text>
</comment>
<reference evidence="7 8" key="1">
    <citation type="submission" date="2016-12" db="EMBL/GenBank/DDBJ databases">
        <title>Isolation and genomic insights into novel planktonic Zetaproteobacteria from stratified waters of the Chesapeake Bay.</title>
        <authorList>
            <person name="McAllister S.M."/>
            <person name="Kato S."/>
            <person name="Chan C.S."/>
            <person name="Chiu B.K."/>
            <person name="Field E.K."/>
        </authorList>
    </citation>
    <scope>NUCLEOTIDE SEQUENCE [LARGE SCALE GENOMIC DNA]</scope>
    <source>
        <strain evidence="7 8">CP-8</strain>
    </source>
</reference>
<dbReference type="KEGG" id="mfn:Ga0123462_1935"/>
<dbReference type="InterPro" id="IPR012677">
    <property type="entry name" value="Nucleotide-bd_a/b_plait_sf"/>
</dbReference>
<dbReference type="GO" id="GO:0006412">
    <property type="term" value="P:translation"/>
    <property type="evidence" value="ECO:0007669"/>
    <property type="project" value="UniProtKB-UniRule"/>
</dbReference>
<organism evidence="7 8">
    <name type="scientific">Mariprofundus ferrinatatus</name>
    <dbReference type="NCBI Taxonomy" id="1921087"/>
    <lineage>
        <taxon>Bacteria</taxon>
        <taxon>Pseudomonadati</taxon>
        <taxon>Pseudomonadota</taxon>
        <taxon>Candidatius Mariprofundia</taxon>
        <taxon>Mariprofundales</taxon>
        <taxon>Mariprofundaceae</taxon>
        <taxon>Mariprofundus</taxon>
    </lineage>
</organism>
<evidence type="ECO:0000256" key="4">
    <source>
        <dbReference type="ARBA" id="ARBA00022980"/>
    </source>
</evidence>
<protein>
    <recommendedName>
        <fullName evidence="6">Large ribosomal subunit protein uL23</fullName>
    </recommendedName>
</protein>
<dbReference type="Pfam" id="PF00276">
    <property type="entry name" value="Ribosomal_L23"/>
    <property type="match status" value="1"/>
</dbReference>
<dbReference type="NCBIfam" id="NF004363">
    <property type="entry name" value="PRK05738.2-4"/>
    <property type="match status" value="1"/>
</dbReference>
<keyword evidence="8" id="KW-1185">Reference proteome</keyword>
<evidence type="ECO:0000256" key="5">
    <source>
        <dbReference type="ARBA" id="ARBA00023274"/>
    </source>
</evidence>
<dbReference type="SUPFAM" id="SSF54189">
    <property type="entry name" value="Ribosomal proteins S24e, L23 and L15e"/>
    <property type="match status" value="1"/>
</dbReference>
<dbReference type="HAMAP" id="MF_01369_B">
    <property type="entry name" value="Ribosomal_uL23_B"/>
    <property type="match status" value="1"/>
</dbReference>
<dbReference type="GO" id="GO:0003735">
    <property type="term" value="F:structural constituent of ribosome"/>
    <property type="evidence" value="ECO:0007669"/>
    <property type="project" value="InterPro"/>
</dbReference>
<dbReference type="NCBIfam" id="NF004359">
    <property type="entry name" value="PRK05738.1-3"/>
    <property type="match status" value="1"/>
</dbReference>
<keyword evidence="5 6" id="KW-0687">Ribonucleoprotein</keyword>
<keyword evidence="3 6" id="KW-0694">RNA-binding</keyword>
<dbReference type="FunFam" id="3.30.70.330:FF:000001">
    <property type="entry name" value="50S ribosomal protein L23"/>
    <property type="match status" value="1"/>
</dbReference>